<dbReference type="Proteomes" id="UP000642070">
    <property type="component" value="Unassembled WGS sequence"/>
</dbReference>
<organism evidence="1 2">
    <name type="scientific">Dactylosporangium sucinum</name>
    <dbReference type="NCBI Taxonomy" id="1424081"/>
    <lineage>
        <taxon>Bacteria</taxon>
        <taxon>Bacillati</taxon>
        <taxon>Actinomycetota</taxon>
        <taxon>Actinomycetes</taxon>
        <taxon>Micromonosporales</taxon>
        <taxon>Micromonosporaceae</taxon>
        <taxon>Dactylosporangium</taxon>
    </lineage>
</organism>
<sequence length="67" mass="6938">MAGMGEYREIVSDILATAGGGQAWIEMNLAGYLTERCTGCGIDEEAESLAQALAWLTEHAAACTAGS</sequence>
<comment type="caution">
    <text evidence="1">The sequence shown here is derived from an EMBL/GenBank/DDBJ whole genome shotgun (WGS) entry which is preliminary data.</text>
</comment>
<evidence type="ECO:0000313" key="2">
    <source>
        <dbReference type="Proteomes" id="UP000642070"/>
    </source>
</evidence>
<reference evidence="1" key="2">
    <citation type="submission" date="2020-09" db="EMBL/GenBank/DDBJ databases">
        <authorList>
            <person name="Sun Q."/>
            <person name="Ohkuma M."/>
        </authorList>
    </citation>
    <scope>NUCLEOTIDE SEQUENCE</scope>
    <source>
        <strain evidence="1">JCM 19831</strain>
    </source>
</reference>
<reference evidence="1" key="1">
    <citation type="journal article" date="2014" name="Int. J. Syst. Evol. Microbiol.">
        <title>Complete genome sequence of Corynebacterium casei LMG S-19264T (=DSM 44701T), isolated from a smear-ripened cheese.</title>
        <authorList>
            <consortium name="US DOE Joint Genome Institute (JGI-PGF)"/>
            <person name="Walter F."/>
            <person name="Albersmeier A."/>
            <person name="Kalinowski J."/>
            <person name="Ruckert C."/>
        </authorList>
    </citation>
    <scope>NUCLEOTIDE SEQUENCE</scope>
    <source>
        <strain evidence="1">JCM 19831</strain>
    </source>
</reference>
<name>A0A917U0G6_9ACTN</name>
<accession>A0A917U0G6</accession>
<keyword evidence="2" id="KW-1185">Reference proteome</keyword>
<gene>
    <name evidence="1" type="ORF">GCM10007977_057700</name>
</gene>
<proteinExistence type="predicted"/>
<evidence type="ECO:0000313" key="1">
    <source>
        <dbReference type="EMBL" id="GGM48569.1"/>
    </source>
</evidence>
<dbReference type="EMBL" id="BMPI01000030">
    <property type="protein sequence ID" value="GGM48569.1"/>
    <property type="molecule type" value="Genomic_DNA"/>
</dbReference>
<dbReference type="AlphaFoldDB" id="A0A917U0G6"/>
<protein>
    <submittedName>
        <fullName evidence="1">Uncharacterized protein</fullName>
    </submittedName>
</protein>